<keyword evidence="2" id="KW-1185">Reference proteome</keyword>
<sequence>MSTTTSTCFITHRPDLGVLVARWLDNAPLAQLQADFTALLAQAEQHHTARWLLDVRRRDQLSPELGHWTTSTFYPLAATQLLPQQLRISVLCSPARMAVYETSSEQKEYLSYGLSNERTYRMRLFGEEGPAMQWLLG</sequence>
<evidence type="ECO:0000313" key="2">
    <source>
        <dbReference type="Proteomes" id="UP000632273"/>
    </source>
</evidence>
<evidence type="ECO:0000313" key="1">
    <source>
        <dbReference type="EMBL" id="GGE97249.1"/>
    </source>
</evidence>
<dbReference type="Proteomes" id="UP000632273">
    <property type="component" value="Unassembled WGS sequence"/>
</dbReference>
<organism evidence="1 2">
    <name type="scientific">Hymenobacter cavernae</name>
    <dbReference type="NCBI Taxonomy" id="2044852"/>
    <lineage>
        <taxon>Bacteria</taxon>
        <taxon>Pseudomonadati</taxon>
        <taxon>Bacteroidota</taxon>
        <taxon>Cytophagia</taxon>
        <taxon>Cytophagales</taxon>
        <taxon>Hymenobacteraceae</taxon>
        <taxon>Hymenobacter</taxon>
    </lineage>
</organism>
<gene>
    <name evidence="1" type="ORF">GCM10011383_05010</name>
</gene>
<proteinExistence type="predicted"/>
<name>A0ABQ1TJT2_9BACT</name>
<accession>A0ABQ1TJT2</accession>
<comment type="caution">
    <text evidence="1">The sequence shown here is derived from an EMBL/GenBank/DDBJ whole genome shotgun (WGS) entry which is preliminary data.</text>
</comment>
<dbReference type="EMBL" id="BMHT01000001">
    <property type="protein sequence ID" value="GGE97249.1"/>
    <property type="molecule type" value="Genomic_DNA"/>
</dbReference>
<evidence type="ECO:0008006" key="3">
    <source>
        <dbReference type="Google" id="ProtNLM"/>
    </source>
</evidence>
<protein>
    <recommendedName>
        <fullName evidence="3">Rhodanese-like domain-containing protein</fullName>
    </recommendedName>
</protein>
<dbReference type="RefSeq" id="WP_188810607.1">
    <property type="nucleotide sequence ID" value="NZ_BMHT01000001.1"/>
</dbReference>
<reference evidence="2" key="1">
    <citation type="journal article" date="2019" name="Int. J. Syst. Evol. Microbiol.">
        <title>The Global Catalogue of Microorganisms (GCM) 10K type strain sequencing project: providing services to taxonomists for standard genome sequencing and annotation.</title>
        <authorList>
            <consortium name="The Broad Institute Genomics Platform"/>
            <consortium name="The Broad Institute Genome Sequencing Center for Infectious Disease"/>
            <person name="Wu L."/>
            <person name="Ma J."/>
        </authorList>
    </citation>
    <scope>NUCLEOTIDE SEQUENCE [LARGE SCALE GENOMIC DNA]</scope>
    <source>
        <strain evidence="2">CGMCC 1.15197</strain>
    </source>
</reference>